<dbReference type="EMBL" id="RBNJ01020304">
    <property type="protein sequence ID" value="RUS22020.1"/>
    <property type="molecule type" value="Genomic_DNA"/>
</dbReference>
<name>A0A433PWV2_9FUNG</name>
<feature type="region of interest" description="Disordered" evidence="1">
    <location>
        <begin position="57"/>
        <end position="77"/>
    </location>
</feature>
<gene>
    <name evidence="2" type="ORF">BC938DRAFT_475304</name>
</gene>
<evidence type="ECO:0000313" key="3">
    <source>
        <dbReference type="Proteomes" id="UP000274822"/>
    </source>
</evidence>
<keyword evidence="3" id="KW-1185">Reference proteome</keyword>
<feature type="compositionally biased region" description="Acidic residues" evidence="1">
    <location>
        <begin position="57"/>
        <end position="73"/>
    </location>
</feature>
<sequence length="390" mass="44957">MAHKVLWIQLENKKRPYQHTVADVNQNLDDLATEICEKKLKNIDPEDLEFYGDYDETEYEDESDESGETEDENDRPLRSDIQLKHLKTSALAPLIVRYPLSNVRVSQALFNSPSIYSWGCCLLVHIRYNLSPSKGSVTLPHSTGLYYKLRQEVYQTFQALREGDPEFYFVQHLDGRDGDNIKDEFQLNAIVEDTPTKVKKREISLGIKIEGRKAYGDYTIKEVSRLFVKEEWNSIGNAPKFNIAMLGVSVFIMTSNLHLCASLETLPASSFTPTDEEFEYFVQQLRDKNQVFAGKILNETTAREFISVFMTTTILLIQNHHLKFPENLQLFVEEFLSGSRGYGPVDYLVKYLQLVVMLNEAKRQDFDQGAAQNIVQMHSALERLQLWDLT</sequence>
<comment type="caution">
    <text evidence="2">The sequence shown here is derived from an EMBL/GenBank/DDBJ whole genome shotgun (WGS) entry which is preliminary data.</text>
</comment>
<reference evidence="2 3" key="1">
    <citation type="journal article" date="2018" name="New Phytol.">
        <title>Phylogenomics of Endogonaceae and evolution of mycorrhizas within Mucoromycota.</title>
        <authorList>
            <person name="Chang Y."/>
            <person name="Desiro A."/>
            <person name="Na H."/>
            <person name="Sandor L."/>
            <person name="Lipzen A."/>
            <person name="Clum A."/>
            <person name="Barry K."/>
            <person name="Grigoriev I.V."/>
            <person name="Martin F.M."/>
            <person name="Stajich J.E."/>
            <person name="Smith M.E."/>
            <person name="Bonito G."/>
            <person name="Spatafora J.W."/>
        </authorList>
    </citation>
    <scope>NUCLEOTIDE SEQUENCE [LARGE SCALE GENOMIC DNA]</scope>
    <source>
        <strain evidence="2 3">AD002</strain>
    </source>
</reference>
<evidence type="ECO:0000256" key="1">
    <source>
        <dbReference type="SAM" id="MobiDB-lite"/>
    </source>
</evidence>
<dbReference type="AlphaFoldDB" id="A0A433PWV2"/>
<protein>
    <submittedName>
        <fullName evidence="2">Uncharacterized protein</fullName>
    </submittedName>
</protein>
<proteinExistence type="predicted"/>
<dbReference type="Proteomes" id="UP000274822">
    <property type="component" value="Unassembled WGS sequence"/>
</dbReference>
<evidence type="ECO:0000313" key="2">
    <source>
        <dbReference type="EMBL" id="RUS22020.1"/>
    </source>
</evidence>
<organism evidence="2 3">
    <name type="scientific">Jimgerdemannia flammicorona</name>
    <dbReference type="NCBI Taxonomy" id="994334"/>
    <lineage>
        <taxon>Eukaryota</taxon>
        <taxon>Fungi</taxon>
        <taxon>Fungi incertae sedis</taxon>
        <taxon>Mucoromycota</taxon>
        <taxon>Mucoromycotina</taxon>
        <taxon>Endogonomycetes</taxon>
        <taxon>Endogonales</taxon>
        <taxon>Endogonaceae</taxon>
        <taxon>Jimgerdemannia</taxon>
    </lineage>
</organism>
<accession>A0A433PWV2</accession>